<accession>A0A9D0ZVZ4</accession>
<evidence type="ECO:0000256" key="1">
    <source>
        <dbReference type="SAM" id="Phobius"/>
    </source>
</evidence>
<feature type="transmembrane region" description="Helical" evidence="1">
    <location>
        <begin position="6"/>
        <end position="32"/>
    </location>
</feature>
<feature type="transmembrane region" description="Helical" evidence="1">
    <location>
        <begin position="115"/>
        <end position="135"/>
    </location>
</feature>
<dbReference type="InterPro" id="IPR007163">
    <property type="entry name" value="VCA0040-like"/>
</dbReference>
<feature type="transmembrane region" description="Helical" evidence="1">
    <location>
        <begin position="234"/>
        <end position="255"/>
    </location>
</feature>
<name>A0A9D0ZVZ4_9FIRM</name>
<dbReference type="PANTHER" id="PTHR37308">
    <property type="entry name" value="INTEGRAL MEMBRANE PROTEIN"/>
    <property type="match status" value="1"/>
</dbReference>
<feature type="transmembrane region" description="Helical" evidence="1">
    <location>
        <begin position="83"/>
        <end position="103"/>
    </location>
</feature>
<protein>
    <submittedName>
        <fullName evidence="2">DUF368 domain-containing protein</fullName>
    </submittedName>
</protein>
<comment type="caution">
    <text evidence="2">The sequence shown here is derived from an EMBL/GenBank/DDBJ whole genome shotgun (WGS) entry which is preliminary data.</text>
</comment>
<feature type="transmembrane region" description="Helical" evidence="1">
    <location>
        <begin position="200"/>
        <end position="222"/>
    </location>
</feature>
<reference evidence="2" key="2">
    <citation type="journal article" date="2021" name="PeerJ">
        <title>Extensive microbial diversity within the chicken gut microbiome revealed by metagenomics and culture.</title>
        <authorList>
            <person name="Gilroy R."/>
            <person name="Ravi A."/>
            <person name="Getino M."/>
            <person name="Pursley I."/>
            <person name="Horton D.L."/>
            <person name="Alikhan N.F."/>
            <person name="Baker D."/>
            <person name="Gharbi K."/>
            <person name="Hall N."/>
            <person name="Watson M."/>
            <person name="Adriaenssens E.M."/>
            <person name="Foster-Nyarko E."/>
            <person name="Jarju S."/>
            <person name="Secka A."/>
            <person name="Antonio M."/>
            <person name="Oren A."/>
            <person name="Chaudhuri R.R."/>
            <person name="La Ragione R."/>
            <person name="Hildebrand F."/>
            <person name="Pallen M.J."/>
        </authorList>
    </citation>
    <scope>NUCLEOTIDE SEQUENCE</scope>
    <source>
        <strain evidence="2">ChiSjej3B21-11622</strain>
    </source>
</reference>
<dbReference type="Proteomes" id="UP000886886">
    <property type="component" value="Unassembled WGS sequence"/>
</dbReference>
<feature type="transmembrane region" description="Helical" evidence="1">
    <location>
        <begin position="147"/>
        <end position="168"/>
    </location>
</feature>
<keyword evidence="1" id="KW-0812">Transmembrane</keyword>
<feature type="transmembrane region" description="Helical" evidence="1">
    <location>
        <begin position="53"/>
        <end position="77"/>
    </location>
</feature>
<dbReference type="EMBL" id="DVFT01000141">
    <property type="protein sequence ID" value="HIQ96794.1"/>
    <property type="molecule type" value="Genomic_DNA"/>
</dbReference>
<organism evidence="2 3">
    <name type="scientific">Candidatus Limivivens merdigallinarum</name>
    <dbReference type="NCBI Taxonomy" id="2840859"/>
    <lineage>
        <taxon>Bacteria</taxon>
        <taxon>Bacillati</taxon>
        <taxon>Bacillota</taxon>
        <taxon>Clostridia</taxon>
        <taxon>Lachnospirales</taxon>
        <taxon>Lachnospiraceae</taxon>
        <taxon>Lachnospiraceae incertae sedis</taxon>
        <taxon>Candidatus Limivivens</taxon>
    </lineage>
</organism>
<keyword evidence="1" id="KW-1133">Transmembrane helix</keyword>
<reference evidence="2" key="1">
    <citation type="submission" date="2020-10" db="EMBL/GenBank/DDBJ databases">
        <authorList>
            <person name="Gilroy R."/>
        </authorList>
    </citation>
    <scope>NUCLEOTIDE SEQUENCE</scope>
    <source>
        <strain evidence="2">ChiSjej3B21-11622</strain>
    </source>
</reference>
<gene>
    <name evidence="2" type="ORF">IAB26_09550</name>
</gene>
<feature type="transmembrane region" description="Helical" evidence="1">
    <location>
        <begin position="175"/>
        <end position="194"/>
    </location>
</feature>
<sequence length="292" mass="31595">MILNFIRGFCMALADSVPGVSGGTIAFLLGFYDKFIDSLEQIMGKDKEKRKEAILFLLKIAGGWIIGMGGSVLVLASLFERNIYQISSLFLGLILFSIPLIIVEEKKVLKGHYQNLVFLVIGVALVVILSCINPVSGQGISVDVGSLNPGLCLYVFVAGAVAICAMVLPGISGSTLLLIFGLYIPIITSLKELMHLHFEYLPVLVIFGLGVLTGIALVIKAIKVSLKKYRSQMIYLIIGMMIGSLYAIVVGPTTLSVPQEQLTLSTFHIIFFLIGAVLVLGLQKLKMVGEKE</sequence>
<proteinExistence type="predicted"/>
<feature type="transmembrane region" description="Helical" evidence="1">
    <location>
        <begin position="261"/>
        <end position="282"/>
    </location>
</feature>
<dbReference type="AlphaFoldDB" id="A0A9D0ZVZ4"/>
<evidence type="ECO:0000313" key="3">
    <source>
        <dbReference type="Proteomes" id="UP000886886"/>
    </source>
</evidence>
<evidence type="ECO:0000313" key="2">
    <source>
        <dbReference type="EMBL" id="HIQ96794.1"/>
    </source>
</evidence>
<keyword evidence="1" id="KW-0472">Membrane</keyword>
<dbReference type="PANTHER" id="PTHR37308:SF1">
    <property type="entry name" value="POLYPRENYL-PHOSPHATE TRANSPORTER"/>
    <property type="match status" value="1"/>
</dbReference>
<dbReference type="Pfam" id="PF04018">
    <property type="entry name" value="VCA0040-like"/>
    <property type="match status" value="1"/>
</dbReference>